<dbReference type="EMBL" id="JBBHLL010000856">
    <property type="protein sequence ID" value="KAK7797326.1"/>
    <property type="molecule type" value="Genomic_DNA"/>
</dbReference>
<evidence type="ECO:0000313" key="2">
    <source>
        <dbReference type="Proteomes" id="UP001488838"/>
    </source>
</evidence>
<comment type="caution">
    <text evidence="1">The sequence shown here is derived from an EMBL/GenBank/DDBJ whole genome shotgun (WGS) entry which is preliminary data.</text>
</comment>
<protein>
    <submittedName>
        <fullName evidence="1">Uncharacterized protein</fullName>
    </submittedName>
</protein>
<proteinExistence type="predicted"/>
<name>A0AAW0H6Q5_MYOGA</name>
<keyword evidence="2" id="KW-1185">Reference proteome</keyword>
<dbReference type="Proteomes" id="UP001488838">
    <property type="component" value="Unassembled WGS sequence"/>
</dbReference>
<accession>A0AAW0H6Q5</accession>
<sequence length="220" mass="25272">MNLIRTTEPQTRCHYRVKQSVEKSNDPDGDSHEGTELAIHDDRIVKWLADSHKAVKCHHCQQQRLCGTQEVEEMQLSYAPQKGNCFACGEEIEVGFRCLFLRARWNLKRKEKLEMKIKSGNQYPTHHFYETTCVDDRVEDWSDHCVEQGNNLGEELGMDSRGRNVQDHECSIECGHHSQDDQGVTWACAWTPPFKGPNSLRKKESPGKEVISACFEAHSQ</sequence>
<gene>
    <name evidence="1" type="ORF">U0070_011909</name>
</gene>
<dbReference type="AlphaFoldDB" id="A0AAW0H6Q5"/>
<evidence type="ECO:0000313" key="1">
    <source>
        <dbReference type="EMBL" id="KAK7797326.1"/>
    </source>
</evidence>
<organism evidence="1 2">
    <name type="scientific">Myodes glareolus</name>
    <name type="common">Bank vole</name>
    <name type="synonym">Clethrionomys glareolus</name>
    <dbReference type="NCBI Taxonomy" id="447135"/>
    <lineage>
        <taxon>Eukaryota</taxon>
        <taxon>Metazoa</taxon>
        <taxon>Chordata</taxon>
        <taxon>Craniata</taxon>
        <taxon>Vertebrata</taxon>
        <taxon>Euteleostomi</taxon>
        <taxon>Mammalia</taxon>
        <taxon>Eutheria</taxon>
        <taxon>Euarchontoglires</taxon>
        <taxon>Glires</taxon>
        <taxon>Rodentia</taxon>
        <taxon>Myomorpha</taxon>
        <taxon>Muroidea</taxon>
        <taxon>Cricetidae</taxon>
        <taxon>Arvicolinae</taxon>
        <taxon>Myodes</taxon>
    </lineage>
</organism>
<reference evidence="1 2" key="1">
    <citation type="journal article" date="2023" name="bioRxiv">
        <title>Conserved and derived expression patterns and positive selection on dental genes reveal complex evolutionary context of ever-growing rodent molars.</title>
        <authorList>
            <person name="Calamari Z.T."/>
            <person name="Song A."/>
            <person name="Cohen E."/>
            <person name="Akter M."/>
            <person name="Roy R.D."/>
            <person name="Hallikas O."/>
            <person name="Christensen M.M."/>
            <person name="Li P."/>
            <person name="Marangoni P."/>
            <person name="Jernvall J."/>
            <person name="Klein O.D."/>
        </authorList>
    </citation>
    <scope>NUCLEOTIDE SEQUENCE [LARGE SCALE GENOMIC DNA]</scope>
    <source>
        <strain evidence="1">V071</strain>
    </source>
</reference>